<dbReference type="Gene3D" id="3.40.50.1700">
    <property type="entry name" value="Glycoside hydrolase family 3 C-terminal domain"/>
    <property type="match status" value="1"/>
</dbReference>
<dbReference type="PANTHER" id="PTHR42715:SF10">
    <property type="entry name" value="BETA-GLUCOSIDASE"/>
    <property type="match status" value="1"/>
</dbReference>
<dbReference type="EMBL" id="JACCFY010000001">
    <property type="protein sequence ID" value="NYJ78153.1"/>
    <property type="molecule type" value="Genomic_DNA"/>
</dbReference>
<dbReference type="Gene3D" id="2.60.40.10">
    <property type="entry name" value="Immunoglobulins"/>
    <property type="match status" value="1"/>
</dbReference>
<dbReference type="InterPro" id="IPR026891">
    <property type="entry name" value="Fn3-like"/>
</dbReference>
<evidence type="ECO:0000256" key="2">
    <source>
        <dbReference type="ARBA" id="ARBA00022801"/>
    </source>
</evidence>
<comment type="caution">
    <text evidence="4">The sequence shown here is derived from an EMBL/GenBank/DDBJ whole genome shotgun (WGS) entry which is preliminary data.</text>
</comment>
<gene>
    <name evidence="4" type="ORF">HNR09_001564</name>
</gene>
<dbReference type="InterPro" id="IPR013783">
    <property type="entry name" value="Ig-like_fold"/>
</dbReference>
<dbReference type="RefSeq" id="WP_179541536.1">
    <property type="nucleotide sequence ID" value="NZ_BAAALL010000002.1"/>
</dbReference>
<proteinExistence type="inferred from homology"/>
<dbReference type="InterPro" id="IPR036962">
    <property type="entry name" value="Glyco_hydro_3_N_sf"/>
</dbReference>
<accession>A0A7Z0K9V6</accession>
<dbReference type="SUPFAM" id="SSF51445">
    <property type="entry name" value="(Trans)glycosidases"/>
    <property type="match status" value="1"/>
</dbReference>
<name>A0A7Z0K9V6_9MICC</name>
<keyword evidence="2 4" id="KW-0378">Hydrolase</keyword>
<dbReference type="Gene3D" id="3.20.20.300">
    <property type="entry name" value="Glycoside hydrolase, family 3, N-terminal domain"/>
    <property type="match status" value="1"/>
</dbReference>
<evidence type="ECO:0000313" key="5">
    <source>
        <dbReference type="Proteomes" id="UP000535437"/>
    </source>
</evidence>
<dbReference type="GO" id="GO:0005975">
    <property type="term" value="P:carbohydrate metabolic process"/>
    <property type="evidence" value="ECO:0007669"/>
    <property type="project" value="InterPro"/>
</dbReference>
<reference evidence="4 5" key="1">
    <citation type="submission" date="2020-07" db="EMBL/GenBank/DDBJ databases">
        <title>Sequencing the genomes of 1000 actinobacteria strains.</title>
        <authorList>
            <person name="Klenk H.-P."/>
        </authorList>
    </citation>
    <scope>NUCLEOTIDE SEQUENCE [LARGE SCALE GENOMIC DNA]</scope>
    <source>
        <strain evidence="4 5">DSM 15475</strain>
    </source>
</reference>
<dbReference type="SUPFAM" id="SSF52279">
    <property type="entry name" value="Beta-D-glucan exohydrolase, C-terminal domain"/>
    <property type="match status" value="1"/>
</dbReference>
<dbReference type="Pfam" id="PF00933">
    <property type="entry name" value="Glyco_hydro_3"/>
    <property type="match status" value="1"/>
</dbReference>
<evidence type="ECO:0000313" key="4">
    <source>
        <dbReference type="EMBL" id="NYJ78153.1"/>
    </source>
</evidence>
<dbReference type="GO" id="GO:0008422">
    <property type="term" value="F:beta-glucosidase activity"/>
    <property type="evidence" value="ECO:0007669"/>
    <property type="project" value="UniProtKB-EC"/>
</dbReference>
<dbReference type="InterPro" id="IPR017853">
    <property type="entry name" value="GH"/>
</dbReference>
<dbReference type="AlphaFoldDB" id="A0A7Z0K9V6"/>
<dbReference type="PANTHER" id="PTHR42715">
    <property type="entry name" value="BETA-GLUCOSIDASE"/>
    <property type="match status" value="1"/>
</dbReference>
<dbReference type="Pfam" id="PF01915">
    <property type="entry name" value="Glyco_hydro_3_C"/>
    <property type="match status" value="1"/>
</dbReference>
<feature type="domain" description="Fibronectin type III-like" evidence="3">
    <location>
        <begin position="697"/>
        <end position="766"/>
    </location>
</feature>
<protein>
    <submittedName>
        <fullName evidence="4">Beta-glucosidase</fullName>
        <ecNumber evidence="4">3.2.1.21</ecNumber>
    </submittedName>
</protein>
<dbReference type="EC" id="3.2.1.21" evidence="4"/>
<dbReference type="InterPro" id="IPR001764">
    <property type="entry name" value="Glyco_hydro_3_N"/>
</dbReference>
<keyword evidence="4" id="KW-0326">Glycosidase</keyword>
<comment type="similarity">
    <text evidence="1">Belongs to the glycosyl hydrolase 3 family.</text>
</comment>
<sequence length="797" mass="84543">MSDVTTQNAPAVDRVTGPWNDVSLPVAERVEALLAQMTLEEKVSQLGSHWEMREDTEAQGEVAPMEDAMSAGKLPFAQEIVDGEGQLTRTYGTVAVSVADGAKDLRERQAAIISANRFGIPALAHEECLTGFTAYQATVYPTSLAWGATFDPELIEEMAAAIGRDMAAVGVQQGLSPVLDVVRDARWGRVEETIGEDPYVVGTLGTAYVKGLQSGGVIATLKHFAGYAASRAARNHAPVHIGRRELEDLILAPFEMAVREGRVGSVMNSYADIDGEAPAASPWLLTEVLRDRWGFTGTVVADYWSVAFLERMHRVAEDQAEAARLAVTAGLDVELPHTGGYRTLAQQVRDGHLEEAVIDRSVRRVLRQKVQLGMLDAGEGESWEPQIDEAVDLDSAANRALARRVAARSLVLLKNDGVLPAPAEALAGRRVAVIGASADEPRTMMGCYSFPNHVLAKYPAGTFPHQGIGVPMPSILTALRETYDGAEITYSPGAPIVEHDISGIADAAEQAAAADLAVVTVGDLAGMFGAGTSGEGCDVEDLRLPGAQQELVEAVLEAGERSGTPVVLVVVSGRPYALGGLAERCAAVVQAFFPGEEGGPALASLMSGEIEPVGRLPIGVPVHPGGQPAGYLAAPLGQNSQGVSNLDPTPLYPFGHGLSYSRVEYRGLRLSAEEIAVDGTVEATVTVANTGDRPVDEVVQLYFGDPVAQVARPVRQLLGYARAVLQPGETREVSFQVHADRFSFTGVELRRIVEPGRIDLWSGPSAGDLPLEATVRLSGETRDITGARVLTTPARVS</sequence>
<dbReference type="PRINTS" id="PR00133">
    <property type="entry name" value="GLHYDRLASE3"/>
</dbReference>
<dbReference type="InterPro" id="IPR050288">
    <property type="entry name" value="Cellulose_deg_GH3"/>
</dbReference>
<dbReference type="InterPro" id="IPR036881">
    <property type="entry name" value="Glyco_hydro_3_C_sf"/>
</dbReference>
<dbReference type="SMART" id="SM01217">
    <property type="entry name" value="Fn3_like"/>
    <property type="match status" value="1"/>
</dbReference>
<evidence type="ECO:0000256" key="1">
    <source>
        <dbReference type="ARBA" id="ARBA00005336"/>
    </source>
</evidence>
<evidence type="ECO:0000259" key="3">
    <source>
        <dbReference type="SMART" id="SM01217"/>
    </source>
</evidence>
<dbReference type="Proteomes" id="UP000535437">
    <property type="component" value="Unassembled WGS sequence"/>
</dbReference>
<dbReference type="Pfam" id="PF14310">
    <property type="entry name" value="Fn3-like"/>
    <property type="match status" value="1"/>
</dbReference>
<dbReference type="InterPro" id="IPR002772">
    <property type="entry name" value="Glyco_hydro_3_C"/>
</dbReference>
<keyword evidence="5" id="KW-1185">Reference proteome</keyword>
<organism evidence="4 5">
    <name type="scientific">Nesterenkonia xinjiangensis</name>
    <dbReference type="NCBI Taxonomy" id="225327"/>
    <lineage>
        <taxon>Bacteria</taxon>
        <taxon>Bacillati</taxon>
        <taxon>Actinomycetota</taxon>
        <taxon>Actinomycetes</taxon>
        <taxon>Micrococcales</taxon>
        <taxon>Micrococcaceae</taxon>
        <taxon>Nesterenkonia</taxon>
    </lineage>
</organism>